<comment type="caution">
    <text evidence="14">The sequence shown here is derived from an EMBL/GenBank/DDBJ whole genome shotgun (WGS) entry which is preliminary data.</text>
</comment>
<proteinExistence type="inferred from homology"/>
<dbReference type="PANTHER" id="PTHR38674">
    <property type="entry name" value="ALKANE 1-MONOOXYGENASE 1"/>
    <property type="match status" value="1"/>
</dbReference>
<evidence type="ECO:0000256" key="11">
    <source>
        <dbReference type="ARBA" id="ARBA00023136"/>
    </source>
</evidence>
<evidence type="ECO:0000256" key="8">
    <source>
        <dbReference type="ARBA" id="ARBA00023002"/>
    </source>
</evidence>
<dbReference type="InterPro" id="IPR005804">
    <property type="entry name" value="FA_desaturase_dom"/>
</dbReference>
<gene>
    <name evidence="14" type="ORF">BDD41_2920</name>
</gene>
<accession>A0A3D9XI85</accession>
<dbReference type="GO" id="GO:0005886">
    <property type="term" value="C:plasma membrane"/>
    <property type="evidence" value="ECO:0007669"/>
    <property type="project" value="UniProtKB-SubCell"/>
</dbReference>
<dbReference type="GO" id="GO:0006629">
    <property type="term" value="P:lipid metabolic process"/>
    <property type="evidence" value="ECO:0007669"/>
    <property type="project" value="InterPro"/>
</dbReference>
<evidence type="ECO:0000259" key="13">
    <source>
        <dbReference type="Pfam" id="PF00487"/>
    </source>
</evidence>
<dbReference type="InterPro" id="IPR033885">
    <property type="entry name" value="AlkB/XylM"/>
</dbReference>
<keyword evidence="9" id="KW-0408">Iron</keyword>
<keyword evidence="6" id="KW-0479">Metal-binding</keyword>
<keyword evidence="11 12" id="KW-0472">Membrane</keyword>
<evidence type="ECO:0000256" key="9">
    <source>
        <dbReference type="ARBA" id="ARBA00023004"/>
    </source>
</evidence>
<evidence type="ECO:0000256" key="12">
    <source>
        <dbReference type="SAM" id="Phobius"/>
    </source>
</evidence>
<evidence type="ECO:0000256" key="10">
    <source>
        <dbReference type="ARBA" id="ARBA00023033"/>
    </source>
</evidence>
<organism evidence="14 15">
    <name type="scientific">Paracoccus versutus</name>
    <name type="common">Thiobacillus versutus</name>
    <dbReference type="NCBI Taxonomy" id="34007"/>
    <lineage>
        <taxon>Bacteria</taxon>
        <taxon>Pseudomonadati</taxon>
        <taxon>Pseudomonadota</taxon>
        <taxon>Alphaproteobacteria</taxon>
        <taxon>Rhodobacterales</taxon>
        <taxon>Paracoccaceae</taxon>
        <taxon>Paracoccus</taxon>
    </lineage>
</organism>
<dbReference type="Pfam" id="PF00487">
    <property type="entry name" value="FA_desaturase"/>
    <property type="match status" value="1"/>
</dbReference>
<dbReference type="Proteomes" id="UP000256941">
    <property type="component" value="Unassembled WGS sequence"/>
</dbReference>
<feature type="transmembrane region" description="Helical" evidence="12">
    <location>
        <begin position="104"/>
        <end position="127"/>
    </location>
</feature>
<evidence type="ECO:0000313" key="15">
    <source>
        <dbReference type="Proteomes" id="UP000256941"/>
    </source>
</evidence>
<evidence type="ECO:0000256" key="7">
    <source>
        <dbReference type="ARBA" id="ARBA00022989"/>
    </source>
</evidence>
<feature type="domain" description="Fatty acid desaturase" evidence="13">
    <location>
        <begin position="139"/>
        <end position="366"/>
    </location>
</feature>
<keyword evidence="5 12" id="KW-0812">Transmembrane</keyword>
<feature type="transmembrane region" description="Helical" evidence="12">
    <location>
        <begin position="248"/>
        <end position="276"/>
    </location>
</feature>
<name>A0A3D9XI85_PARVE</name>
<evidence type="ECO:0000256" key="3">
    <source>
        <dbReference type="ARBA" id="ARBA00022475"/>
    </source>
</evidence>
<feature type="transmembrane region" description="Helical" evidence="12">
    <location>
        <begin position="139"/>
        <end position="161"/>
    </location>
</feature>
<evidence type="ECO:0000256" key="4">
    <source>
        <dbReference type="ARBA" id="ARBA00022519"/>
    </source>
</evidence>
<keyword evidence="7 12" id="KW-1133">Transmembrane helix</keyword>
<reference evidence="14 15" key="1">
    <citation type="submission" date="2018-08" db="EMBL/GenBank/DDBJ databases">
        <title>Genomic Encyclopedia of Archaeal and Bacterial Type Strains, Phase II (KMG-II): from individual species to whole genera.</title>
        <authorList>
            <person name="Goeker M."/>
        </authorList>
    </citation>
    <scope>NUCLEOTIDE SEQUENCE [LARGE SCALE GENOMIC DNA]</scope>
    <source>
        <strain evidence="14 15">DSM 17099</strain>
    </source>
</reference>
<evidence type="ECO:0000256" key="5">
    <source>
        <dbReference type="ARBA" id="ARBA00022692"/>
    </source>
</evidence>
<sequence>MASHGETRHSPPRDTHFSRLLKPRIKTDYFVAPMQTAFRSRLIDALPFWLSLGMVPLFLIAAYFGGWWFLLMPLYAWYLMTMLDAILGLNEENPDTETPEAQLFWYRAITVIWFPIQAAMIFGAIWYSARSGLTGWERLGLFFGIGVASGTIGIVYSHELLHQKNWLERWMGDLLLASTLYSHFRTEHLLVHHSWVATPRDAVSARYNEGFFRFFLRVLAECPKSAWQAEARWLTRAGRSKFDRRNPFWRYGALQLAMLALAAALGGWQGILLFLWQAFVAVWQLELTNYVEHYGLTRKHLGEGRYEHVLPRHSWNSAHTATNWLLINLQRHSDHHYKPDRRFPLLQNYSEEEAPQLPMGYPAMTFLAMVPPLWRRRMNPRVRAWRRQFYPEIIDWQPYNRGKLPMPRGAL</sequence>
<dbReference type="GO" id="GO:0046872">
    <property type="term" value="F:metal ion binding"/>
    <property type="evidence" value="ECO:0007669"/>
    <property type="project" value="UniProtKB-KW"/>
</dbReference>
<evidence type="ECO:0000256" key="2">
    <source>
        <dbReference type="ARBA" id="ARBA00010823"/>
    </source>
</evidence>
<protein>
    <submittedName>
        <fullName evidence="14">Alkane 1-monooxygenase</fullName>
    </submittedName>
</protein>
<dbReference type="GO" id="GO:0004497">
    <property type="term" value="F:monooxygenase activity"/>
    <property type="evidence" value="ECO:0007669"/>
    <property type="project" value="UniProtKB-KW"/>
</dbReference>
<keyword evidence="4" id="KW-0997">Cell inner membrane</keyword>
<dbReference type="CDD" id="cd03512">
    <property type="entry name" value="Alkane-hydroxylase"/>
    <property type="match status" value="1"/>
</dbReference>
<comment type="subcellular location">
    <subcellularLocation>
        <location evidence="1">Cell inner membrane</location>
        <topology evidence="1">Multi-pass membrane protein</topology>
    </subcellularLocation>
</comment>
<dbReference type="PANTHER" id="PTHR38674:SF1">
    <property type="entry name" value="ALKANE 1-MONOOXYGENASE 1"/>
    <property type="match status" value="1"/>
</dbReference>
<feature type="transmembrane region" description="Helical" evidence="12">
    <location>
        <begin position="48"/>
        <end position="69"/>
    </location>
</feature>
<evidence type="ECO:0000256" key="1">
    <source>
        <dbReference type="ARBA" id="ARBA00004429"/>
    </source>
</evidence>
<keyword evidence="10 14" id="KW-0503">Monooxygenase</keyword>
<dbReference type="EMBL" id="QTUJ01000002">
    <property type="protein sequence ID" value="REF70197.1"/>
    <property type="molecule type" value="Genomic_DNA"/>
</dbReference>
<keyword evidence="3" id="KW-1003">Cell membrane</keyword>
<evidence type="ECO:0000256" key="6">
    <source>
        <dbReference type="ARBA" id="ARBA00022723"/>
    </source>
</evidence>
<evidence type="ECO:0000313" key="14">
    <source>
        <dbReference type="EMBL" id="REF70197.1"/>
    </source>
</evidence>
<comment type="similarity">
    <text evidence="2">Belongs to the fatty acid desaturase type 1 family. AlkB subfamily.</text>
</comment>
<dbReference type="AlphaFoldDB" id="A0A3D9XI85"/>
<keyword evidence="8" id="KW-0560">Oxidoreductase</keyword>